<dbReference type="SMART" id="SM00729">
    <property type="entry name" value="Elp3"/>
    <property type="match status" value="1"/>
</dbReference>
<dbReference type="Pfam" id="PF11823">
    <property type="entry name" value="Se_S_carrier"/>
    <property type="match status" value="1"/>
</dbReference>
<name>A0A1T5JJJ3_9FIRM</name>
<dbReference type="CDD" id="cd01335">
    <property type="entry name" value="Radical_SAM"/>
    <property type="match status" value="1"/>
</dbReference>
<gene>
    <name evidence="9" type="ORF">SAMN02194393_01224</name>
</gene>
<sequence>MVKEQINHYLIMAGSTSHMLRGDKLLKDKGIATSLVPAPSEYGTVCATAIKVNIKDKEEAESFLRDNKIVIEGIYPDKPRKLSGLVEKLRDSVISDEFMTVLKKIEAGEELVFEDIVVLLKTNGKSEIEALFHAADRMRKEVVGDVVDIRGAIEFSNYCRKDCKYCGIRKSASQINRYRMGEDEIMDVVYYLHKIGLKTVILQSGEDLWWTPDKISSLIKRVKKETKMNITLSIGERPREEYELYKRLGANNFLLKIETTNRKLFEFIHPDNDFDSRVKASEWLKELGYLNGSGNIIGLPGQTAEDIARDILFFRDKGINMIGIGPFVPAKGTPLEEYLQGSIDMTLKTIAVTRIVCKRVFIPATTALASLDSNGQMKALKAGANTIMLINTPDKYRYNYQIYSKKNMVDLKSAFKAVVKADRKMPLYLNIREEDI</sequence>
<dbReference type="GO" id="GO:0046872">
    <property type="term" value="F:metal ion binding"/>
    <property type="evidence" value="ECO:0007669"/>
    <property type="project" value="UniProtKB-KW"/>
</dbReference>
<evidence type="ECO:0000256" key="1">
    <source>
        <dbReference type="ARBA" id="ARBA00001966"/>
    </source>
</evidence>
<dbReference type="STRING" id="36842.SAMN02194393_01224"/>
<dbReference type="SFLD" id="SFLDS00029">
    <property type="entry name" value="Radical_SAM"/>
    <property type="match status" value="1"/>
</dbReference>
<dbReference type="InterPro" id="IPR010722">
    <property type="entry name" value="BATS_dom"/>
</dbReference>
<dbReference type="SFLD" id="SFLDG01082">
    <property type="entry name" value="B12-binding_domain_containing"/>
    <property type="match status" value="1"/>
</dbReference>
<evidence type="ECO:0000313" key="10">
    <source>
        <dbReference type="Proteomes" id="UP000190285"/>
    </source>
</evidence>
<evidence type="ECO:0000256" key="4">
    <source>
        <dbReference type="ARBA" id="ARBA00022723"/>
    </source>
</evidence>
<keyword evidence="10" id="KW-1185">Reference proteome</keyword>
<dbReference type="GO" id="GO:0016740">
    <property type="term" value="F:transferase activity"/>
    <property type="evidence" value="ECO:0007669"/>
    <property type="project" value="TreeGrafter"/>
</dbReference>
<comment type="cofactor">
    <cofactor evidence="7">
        <name>[2Fe-2S] cluster</name>
        <dbReference type="ChEBI" id="CHEBI:190135"/>
    </cofactor>
</comment>
<dbReference type="EMBL" id="FUZT01000002">
    <property type="protein sequence ID" value="SKC51313.1"/>
    <property type="molecule type" value="Genomic_DNA"/>
</dbReference>
<dbReference type="PANTHER" id="PTHR43726:SF1">
    <property type="entry name" value="BIOTIN SYNTHASE"/>
    <property type="match status" value="1"/>
</dbReference>
<dbReference type="PANTHER" id="PTHR43726">
    <property type="entry name" value="3-METHYLORNITHINE SYNTHASE"/>
    <property type="match status" value="1"/>
</dbReference>
<dbReference type="PROSITE" id="PS51918">
    <property type="entry name" value="RADICAL_SAM"/>
    <property type="match status" value="1"/>
</dbReference>
<reference evidence="9 10" key="1">
    <citation type="submission" date="2017-02" db="EMBL/GenBank/DDBJ databases">
        <authorList>
            <person name="Peterson S.W."/>
        </authorList>
    </citation>
    <scope>NUCLEOTIDE SEQUENCE [LARGE SCALE GENOMIC DNA]</scope>
    <source>
        <strain evidence="9 10">M1</strain>
    </source>
</reference>
<evidence type="ECO:0000256" key="6">
    <source>
        <dbReference type="ARBA" id="ARBA00023014"/>
    </source>
</evidence>
<dbReference type="SFLD" id="SFLDG01280">
    <property type="entry name" value="HydE/PylB-like"/>
    <property type="match status" value="1"/>
</dbReference>
<keyword evidence="6" id="KW-0411">Iron-sulfur</keyword>
<keyword evidence="2" id="KW-0004">4Fe-4S</keyword>
<dbReference type="SUPFAM" id="SSF102114">
    <property type="entry name" value="Radical SAM enzymes"/>
    <property type="match status" value="1"/>
</dbReference>
<dbReference type="GO" id="GO:0042364">
    <property type="term" value="P:water-soluble vitamin biosynthetic process"/>
    <property type="evidence" value="ECO:0007669"/>
    <property type="project" value="UniProtKB-ARBA"/>
</dbReference>
<dbReference type="SMART" id="SM00876">
    <property type="entry name" value="BATS"/>
    <property type="match status" value="1"/>
</dbReference>
<evidence type="ECO:0000256" key="7">
    <source>
        <dbReference type="ARBA" id="ARBA00034078"/>
    </source>
</evidence>
<dbReference type="InterPro" id="IPR006638">
    <property type="entry name" value="Elp3/MiaA/NifB-like_rSAM"/>
</dbReference>
<dbReference type="RefSeq" id="WP_170917297.1">
    <property type="nucleotide sequence ID" value="NZ_FUZT01000002.1"/>
</dbReference>
<dbReference type="InterPro" id="IPR058240">
    <property type="entry name" value="rSAM_sf"/>
</dbReference>
<dbReference type="GO" id="GO:0051539">
    <property type="term" value="F:4 iron, 4 sulfur cluster binding"/>
    <property type="evidence" value="ECO:0007669"/>
    <property type="project" value="UniProtKB-KW"/>
</dbReference>
<feature type="domain" description="Radical SAM core" evidence="8">
    <location>
        <begin position="145"/>
        <end position="365"/>
    </location>
</feature>
<accession>A0A1T5JJJ3</accession>
<dbReference type="AlphaFoldDB" id="A0A1T5JJJ3"/>
<dbReference type="Proteomes" id="UP000190285">
    <property type="component" value="Unassembled WGS sequence"/>
</dbReference>
<dbReference type="InterPro" id="IPR034422">
    <property type="entry name" value="HydE/PylB-like"/>
</dbReference>
<keyword evidence="3" id="KW-0949">S-adenosyl-L-methionine</keyword>
<dbReference type="Pfam" id="PF06968">
    <property type="entry name" value="BATS"/>
    <property type="match status" value="1"/>
</dbReference>
<dbReference type="SFLD" id="SFLDG01060">
    <property type="entry name" value="BATS_domain_containing"/>
    <property type="match status" value="1"/>
</dbReference>
<keyword evidence="4" id="KW-0479">Metal-binding</keyword>
<dbReference type="InterPro" id="IPR024021">
    <property type="entry name" value="FeFe-hyd_HydE_rSAM"/>
</dbReference>
<keyword evidence="5" id="KW-0408">Iron</keyword>
<dbReference type="InterPro" id="IPR021778">
    <property type="entry name" value="Se/S_carrier-like"/>
</dbReference>
<evidence type="ECO:0000256" key="5">
    <source>
        <dbReference type="ARBA" id="ARBA00023004"/>
    </source>
</evidence>
<protein>
    <submittedName>
        <fullName evidence="9">Iron-only hydrogenase maturation protein HydE</fullName>
    </submittedName>
</protein>
<organism evidence="9 10">
    <name type="scientific">Maledivibacter halophilus</name>
    <dbReference type="NCBI Taxonomy" id="36842"/>
    <lineage>
        <taxon>Bacteria</taxon>
        <taxon>Bacillati</taxon>
        <taxon>Bacillota</taxon>
        <taxon>Clostridia</taxon>
        <taxon>Peptostreptococcales</taxon>
        <taxon>Caminicellaceae</taxon>
        <taxon>Maledivibacter</taxon>
    </lineage>
</organism>
<evidence type="ECO:0000256" key="2">
    <source>
        <dbReference type="ARBA" id="ARBA00022485"/>
    </source>
</evidence>
<dbReference type="Gene3D" id="3.20.20.70">
    <property type="entry name" value="Aldolase class I"/>
    <property type="match status" value="1"/>
</dbReference>
<dbReference type="GO" id="GO:0044272">
    <property type="term" value="P:sulfur compound biosynthetic process"/>
    <property type="evidence" value="ECO:0007669"/>
    <property type="project" value="UniProtKB-ARBA"/>
</dbReference>
<evidence type="ECO:0000259" key="8">
    <source>
        <dbReference type="PROSITE" id="PS51918"/>
    </source>
</evidence>
<comment type="cofactor">
    <cofactor evidence="1">
        <name>[4Fe-4S] cluster</name>
        <dbReference type="ChEBI" id="CHEBI:49883"/>
    </cofactor>
</comment>
<dbReference type="InterPro" id="IPR013785">
    <property type="entry name" value="Aldolase_TIM"/>
</dbReference>
<dbReference type="Pfam" id="PF04055">
    <property type="entry name" value="Radical_SAM"/>
    <property type="match status" value="1"/>
</dbReference>
<dbReference type="InterPro" id="IPR007197">
    <property type="entry name" value="rSAM"/>
</dbReference>
<evidence type="ECO:0000313" key="9">
    <source>
        <dbReference type="EMBL" id="SKC51313.1"/>
    </source>
</evidence>
<proteinExistence type="predicted"/>
<dbReference type="NCBIfam" id="TIGR03956">
    <property type="entry name" value="rSAM_HydE"/>
    <property type="match status" value="1"/>
</dbReference>
<evidence type="ECO:0000256" key="3">
    <source>
        <dbReference type="ARBA" id="ARBA00022691"/>
    </source>
</evidence>